<dbReference type="OrthoDB" id="3733714at2"/>
<evidence type="ECO:0008006" key="5">
    <source>
        <dbReference type="Google" id="ProtNLM"/>
    </source>
</evidence>
<dbReference type="AlphaFoldDB" id="A0A291GL97"/>
<dbReference type="EMBL" id="CP023563">
    <property type="protein sequence ID" value="ATG50958.1"/>
    <property type="molecule type" value="Genomic_DNA"/>
</dbReference>
<gene>
    <name evidence="3" type="ORF">CFK38_04990</name>
</gene>
<evidence type="ECO:0000256" key="1">
    <source>
        <dbReference type="SAM" id="MobiDB-lite"/>
    </source>
</evidence>
<organism evidence="3 4">
    <name type="scientific">Brachybacterium vulturis</name>
    <dbReference type="NCBI Taxonomy" id="2017484"/>
    <lineage>
        <taxon>Bacteria</taxon>
        <taxon>Bacillati</taxon>
        <taxon>Actinomycetota</taxon>
        <taxon>Actinomycetes</taxon>
        <taxon>Micrococcales</taxon>
        <taxon>Dermabacteraceae</taxon>
        <taxon>Brachybacterium</taxon>
    </lineage>
</organism>
<reference evidence="4" key="1">
    <citation type="submission" date="2017-09" db="EMBL/GenBank/DDBJ databases">
        <title>Brachybacterium sp. VM2412.</title>
        <authorList>
            <person name="Tak E.J."/>
            <person name="Bae J.-W."/>
        </authorList>
    </citation>
    <scope>NUCLEOTIDE SEQUENCE [LARGE SCALE GENOMIC DNA]</scope>
    <source>
        <strain evidence="4">VM2412</strain>
    </source>
</reference>
<feature type="transmembrane region" description="Helical" evidence="2">
    <location>
        <begin position="83"/>
        <end position="112"/>
    </location>
</feature>
<keyword evidence="2" id="KW-0812">Transmembrane</keyword>
<name>A0A291GL97_9MICO</name>
<protein>
    <recommendedName>
        <fullName evidence="5">DUF456 domain-containing protein</fullName>
    </recommendedName>
</protein>
<sequence length="215" mass="22222">MDPAPTRGRRPAPSPAPSPPRTLAVNAHVACGGAPATTRPAPPGGPVDSLTVQIIVTVLVGIAYVVGLTGIVVPVLPGTITIVIAAFVWAIVIGGWAGWVTFAIALVLGAIGMTTSYVLTGRRLHAAEVPMWPIYVAIASGIVGIFVIPFLGLPLGFLLGLYIAEAVRQKDFRRGLTSAWVAMKALGLGILIEFSLAMLSTIAFAIAVVVHFVTA</sequence>
<keyword evidence="2" id="KW-0472">Membrane</keyword>
<feature type="region of interest" description="Disordered" evidence="1">
    <location>
        <begin position="1"/>
        <end position="20"/>
    </location>
</feature>
<evidence type="ECO:0000256" key="2">
    <source>
        <dbReference type="SAM" id="Phobius"/>
    </source>
</evidence>
<dbReference type="Proteomes" id="UP000218165">
    <property type="component" value="Chromosome"/>
</dbReference>
<accession>A0A291GL97</accession>
<proteinExistence type="predicted"/>
<feature type="transmembrane region" description="Helical" evidence="2">
    <location>
        <begin position="185"/>
        <end position="213"/>
    </location>
</feature>
<dbReference type="Pfam" id="PF04306">
    <property type="entry name" value="DUF456"/>
    <property type="match status" value="1"/>
</dbReference>
<dbReference type="InterPro" id="IPR007403">
    <property type="entry name" value="DUF456"/>
</dbReference>
<feature type="transmembrane region" description="Helical" evidence="2">
    <location>
        <begin position="50"/>
        <end position="76"/>
    </location>
</feature>
<keyword evidence="2" id="KW-1133">Transmembrane helix</keyword>
<evidence type="ECO:0000313" key="3">
    <source>
        <dbReference type="EMBL" id="ATG50958.1"/>
    </source>
</evidence>
<keyword evidence="4" id="KW-1185">Reference proteome</keyword>
<feature type="transmembrane region" description="Helical" evidence="2">
    <location>
        <begin position="132"/>
        <end position="164"/>
    </location>
</feature>
<evidence type="ECO:0000313" key="4">
    <source>
        <dbReference type="Proteomes" id="UP000218165"/>
    </source>
</evidence>
<dbReference type="KEGG" id="brz:CFK38_04990"/>